<evidence type="ECO:0000313" key="2">
    <source>
        <dbReference type="EMBL" id="QLQ32885.1"/>
    </source>
</evidence>
<protein>
    <submittedName>
        <fullName evidence="2">Uncharacterized protein</fullName>
    </submittedName>
</protein>
<dbReference type="AlphaFoldDB" id="A0A7L6AUU5"/>
<organism evidence="2 3">
    <name type="scientific">Candidatus Thiothrix singaporensis</name>
    <dbReference type="NCBI Taxonomy" id="2799669"/>
    <lineage>
        <taxon>Bacteria</taxon>
        <taxon>Pseudomonadati</taxon>
        <taxon>Pseudomonadota</taxon>
        <taxon>Gammaproteobacteria</taxon>
        <taxon>Thiotrichales</taxon>
        <taxon>Thiotrichaceae</taxon>
        <taxon>Thiothrix</taxon>
    </lineage>
</organism>
<keyword evidence="3" id="KW-1185">Reference proteome</keyword>
<keyword evidence="1" id="KW-1133">Transmembrane helix</keyword>
<evidence type="ECO:0000256" key="1">
    <source>
        <dbReference type="SAM" id="Phobius"/>
    </source>
</evidence>
<gene>
    <name evidence="2" type="ORF">HZT40_16240</name>
</gene>
<keyword evidence="1" id="KW-0812">Transmembrane</keyword>
<feature type="transmembrane region" description="Helical" evidence="1">
    <location>
        <begin position="36"/>
        <end position="57"/>
    </location>
</feature>
<reference evidence="2" key="1">
    <citation type="submission" date="2020-06" db="EMBL/GenBank/DDBJ databases">
        <title>Analysis procedures for assessing recovery of high quality, complete, closed genomes from Nanopore long read metagenome sequencing.</title>
        <authorList>
            <person name="Bessarab I."/>
            <person name="Arumugam K."/>
            <person name="Haryono M."/>
            <person name="Liu X."/>
            <person name="Roy S."/>
            <person name="Zuniga-Montanez R.E."/>
            <person name="Qiu G."/>
            <person name="Drautz-Moses D.I."/>
            <person name="Law Y.Y."/>
            <person name="Wuertz S."/>
            <person name="Lauro F.M."/>
            <person name="Huson D.H."/>
            <person name="Williams R.B."/>
        </authorList>
    </citation>
    <scope>NUCLEOTIDE SEQUENCE [LARGE SCALE GENOMIC DNA]</scope>
    <source>
        <strain evidence="2">SSD2</strain>
    </source>
</reference>
<accession>A0A7L6AUU5</accession>
<dbReference type="Proteomes" id="UP000510621">
    <property type="component" value="Chromosome"/>
</dbReference>
<name>A0A7L6AUU5_9GAMM</name>
<dbReference type="KEGG" id="this:HZT40_16240"/>
<evidence type="ECO:0000313" key="3">
    <source>
        <dbReference type="Proteomes" id="UP000510621"/>
    </source>
</evidence>
<feature type="transmembrane region" description="Helical" evidence="1">
    <location>
        <begin position="66"/>
        <end position="89"/>
    </location>
</feature>
<sequence>MAAMDARSAGVRPVCFFTLITLDSGATGSNGWVLGVWNLLVVLAEGFILGMSARAFFHGAKSGSELVLWAALAVFGVPLAAFGGCALVGDALRINLR</sequence>
<dbReference type="EMBL" id="CP059265">
    <property type="protein sequence ID" value="QLQ32885.1"/>
    <property type="molecule type" value="Genomic_DNA"/>
</dbReference>
<keyword evidence="1" id="KW-0472">Membrane</keyword>
<proteinExistence type="predicted"/>